<gene>
    <name evidence="2" type="ORF">S12H4_16132</name>
</gene>
<dbReference type="EMBL" id="BARW01007786">
    <property type="protein sequence ID" value="GAI76240.1"/>
    <property type="molecule type" value="Genomic_DNA"/>
</dbReference>
<organism evidence="2">
    <name type="scientific">marine sediment metagenome</name>
    <dbReference type="NCBI Taxonomy" id="412755"/>
    <lineage>
        <taxon>unclassified sequences</taxon>
        <taxon>metagenomes</taxon>
        <taxon>ecological metagenomes</taxon>
    </lineage>
</organism>
<evidence type="ECO:0000256" key="1">
    <source>
        <dbReference type="SAM" id="MobiDB-lite"/>
    </source>
</evidence>
<reference evidence="2" key="1">
    <citation type="journal article" date="2014" name="Front. Microbiol.">
        <title>High frequency of phylogenetically diverse reductive dehalogenase-homologous genes in deep subseafloor sedimentary metagenomes.</title>
        <authorList>
            <person name="Kawai M."/>
            <person name="Futagami T."/>
            <person name="Toyoda A."/>
            <person name="Takaki Y."/>
            <person name="Nishi S."/>
            <person name="Hori S."/>
            <person name="Arai W."/>
            <person name="Tsubouchi T."/>
            <person name="Morono Y."/>
            <person name="Uchiyama I."/>
            <person name="Ito T."/>
            <person name="Fujiyama A."/>
            <person name="Inagaki F."/>
            <person name="Takami H."/>
        </authorList>
    </citation>
    <scope>NUCLEOTIDE SEQUENCE</scope>
    <source>
        <strain evidence="2">Expedition CK06-06</strain>
    </source>
</reference>
<comment type="caution">
    <text evidence="2">The sequence shown here is derived from an EMBL/GenBank/DDBJ whole genome shotgun (WGS) entry which is preliminary data.</text>
</comment>
<accession>X1SLJ6</accession>
<feature type="compositionally biased region" description="Basic and acidic residues" evidence="1">
    <location>
        <begin position="67"/>
        <end position="82"/>
    </location>
</feature>
<protein>
    <recommendedName>
        <fullName evidence="3">Transcription regulator TrmB N-terminal domain-containing protein</fullName>
    </recommendedName>
</protein>
<feature type="compositionally biased region" description="Basic residues" evidence="1">
    <location>
        <begin position="83"/>
        <end position="93"/>
    </location>
</feature>
<evidence type="ECO:0008006" key="3">
    <source>
        <dbReference type="Google" id="ProtNLM"/>
    </source>
</evidence>
<feature type="region of interest" description="Disordered" evidence="1">
    <location>
        <begin position="62"/>
        <end position="93"/>
    </location>
</feature>
<sequence length="93" mass="10730">MAKLRSPDVSTEEINLSPDEWKILSLITGERSIREIAHLAKFTEFNAAKVFYGLISSGLVKLKKPQKKEDEKKAEEKKEKKEVKKKRGLFRRG</sequence>
<proteinExistence type="predicted"/>
<evidence type="ECO:0000313" key="2">
    <source>
        <dbReference type="EMBL" id="GAI76240.1"/>
    </source>
</evidence>
<name>X1SLJ6_9ZZZZ</name>
<dbReference type="AlphaFoldDB" id="X1SLJ6"/>